<protein>
    <submittedName>
        <fullName evidence="2">Uncharacterized protein</fullName>
    </submittedName>
</protein>
<gene>
    <name evidence="2" type="ORF">Salat_0922100</name>
</gene>
<dbReference type="AlphaFoldDB" id="A0AAE2CR97"/>
<proteinExistence type="predicted"/>
<feature type="region of interest" description="Disordered" evidence="1">
    <location>
        <begin position="225"/>
        <end position="247"/>
    </location>
</feature>
<dbReference type="Proteomes" id="UP001293254">
    <property type="component" value="Unassembled WGS sequence"/>
</dbReference>
<reference evidence="2" key="2">
    <citation type="journal article" date="2024" name="Plant">
        <title>Genomic evolution and insights into agronomic trait innovations of Sesamum species.</title>
        <authorList>
            <person name="Miao H."/>
            <person name="Wang L."/>
            <person name="Qu L."/>
            <person name="Liu H."/>
            <person name="Sun Y."/>
            <person name="Le M."/>
            <person name="Wang Q."/>
            <person name="Wei S."/>
            <person name="Zheng Y."/>
            <person name="Lin W."/>
            <person name="Duan Y."/>
            <person name="Cao H."/>
            <person name="Xiong S."/>
            <person name="Wang X."/>
            <person name="Wei L."/>
            <person name="Li C."/>
            <person name="Ma Q."/>
            <person name="Ju M."/>
            <person name="Zhao R."/>
            <person name="Li G."/>
            <person name="Mu C."/>
            <person name="Tian Q."/>
            <person name="Mei H."/>
            <person name="Zhang T."/>
            <person name="Gao T."/>
            <person name="Zhang H."/>
        </authorList>
    </citation>
    <scope>NUCLEOTIDE SEQUENCE</scope>
    <source>
        <strain evidence="2">3651</strain>
    </source>
</reference>
<keyword evidence="3" id="KW-1185">Reference proteome</keyword>
<sequence>MVGDWRVALMEVSAAPTALGASEVSHVAPAGVPPTAAPHPALMAGGNASHAENRRAIEVGLQLLQSENPGAFHVDAEISDDKSSTTQSSLSDAVMELVELMKNNTTQNDPLQINFAQLDDSENFAGNVALNTFHTKLEADEWIVDSGATNHISGNLELFSTFSVPDKMVQISLPDGNPPYPLVPVTNDQGEDLQPCLDSGQVRGCNPLPAAAQGKNLSPVVASVLDPGSSPQTDSTEVVRRSTRARV</sequence>
<name>A0AAE2CR97_9LAMI</name>
<organism evidence="2 3">
    <name type="scientific">Sesamum alatum</name>
    <dbReference type="NCBI Taxonomy" id="300844"/>
    <lineage>
        <taxon>Eukaryota</taxon>
        <taxon>Viridiplantae</taxon>
        <taxon>Streptophyta</taxon>
        <taxon>Embryophyta</taxon>
        <taxon>Tracheophyta</taxon>
        <taxon>Spermatophyta</taxon>
        <taxon>Magnoliopsida</taxon>
        <taxon>eudicotyledons</taxon>
        <taxon>Gunneridae</taxon>
        <taxon>Pentapetalae</taxon>
        <taxon>asterids</taxon>
        <taxon>lamiids</taxon>
        <taxon>Lamiales</taxon>
        <taxon>Pedaliaceae</taxon>
        <taxon>Sesamum</taxon>
    </lineage>
</organism>
<comment type="caution">
    <text evidence="2">The sequence shown here is derived from an EMBL/GenBank/DDBJ whole genome shotgun (WGS) entry which is preliminary data.</text>
</comment>
<evidence type="ECO:0000313" key="2">
    <source>
        <dbReference type="EMBL" id="KAK4431600.1"/>
    </source>
</evidence>
<evidence type="ECO:0000313" key="3">
    <source>
        <dbReference type="Proteomes" id="UP001293254"/>
    </source>
</evidence>
<dbReference type="EMBL" id="JACGWO010000003">
    <property type="protein sequence ID" value="KAK4431600.1"/>
    <property type="molecule type" value="Genomic_DNA"/>
</dbReference>
<reference evidence="2" key="1">
    <citation type="submission" date="2020-06" db="EMBL/GenBank/DDBJ databases">
        <authorList>
            <person name="Li T."/>
            <person name="Hu X."/>
            <person name="Zhang T."/>
            <person name="Song X."/>
            <person name="Zhang H."/>
            <person name="Dai N."/>
            <person name="Sheng W."/>
            <person name="Hou X."/>
            <person name="Wei L."/>
        </authorList>
    </citation>
    <scope>NUCLEOTIDE SEQUENCE</scope>
    <source>
        <strain evidence="2">3651</strain>
        <tissue evidence="2">Leaf</tissue>
    </source>
</reference>
<evidence type="ECO:0000256" key="1">
    <source>
        <dbReference type="SAM" id="MobiDB-lite"/>
    </source>
</evidence>
<accession>A0AAE2CR97</accession>